<evidence type="ECO:0000313" key="4">
    <source>
        <dbReference type="Proteomes" id="UP000283601"/>
    </source>
</evidence>
<proteinExistence type="predicted"/>
<reference evidence="2" key="3">
    <citation type="submission" date="2022-10" db="EMBL/GenBank/DDBJ databases">
        <title>Human gut microbiome strain richness.</title>
        <authorList>
            <person name="Chen-Liaw A."/>
        </authorList>
    </citation>
    <scope>NUCLEOTIDE SEQUENCE</scope>
    <source>
        <strain evidence="2">BSD2780061687st1_G10_BSD2780061687b_171204</strain>
    </source>
</reference>
<dbReference type="Proteomes" id="UP001214113">
    <property type="component" value="Unassembled WGS sequence"/>
</dbReference>
<name>A0A414IEV5_BACUN</name>
<reference evidence="3 4" key="1">
    <citation type="submission" date="2018-08" db="EMBL/GenBank/DDBJ databases">
        <title>A genome reference for cultivated species of the human gut microbiota.</title>
        <authorList>
            <person name="Zou Y."/>
            <person name="Xue W."/>
            <person name="Luo G."/>
        </authorList>
    </citation>
    <scope>NUCLEOTIDE SEQUENCE [LARGE SCALE GENOMIC DNA]</scope>
    <source>
        <strain evidence="3 4">AM29-12AC</strain>
    </source>
</reference>
<reference evidence="1 5" key="2">
    <citation type="journal article" date="2019" name="Nat. Med.">
        <title>A library of human gut bacterial isolates paired with longitudinal multiomics data enables mechanistic microbiome research.</title>
        <authorList>
            <person name="Poyet M."/>
            <person name="Groussin M."/>
            <person name="Gibbons S.M."/>
            <person name="Avila-Pacheco J."/>
            <person name="Jiang X."/>
            <person name="Kearney S.M."/>
            <person name="Perrotta A.R."/>
            <person name="Berdy B."/>
            <person name="Zhao S."/>
            <person name="Lieberman T.D."/>
            <person name="Swanson P.K."/>
            <person name="Smith M."/>
            <person name="Roesemann S."/>
            <person name="Alexander J.E."/>
            <person name="Rich S.A."/>
            <person name="Livny J."/>
            <person name="Vlamakis H."/>
            <person name="Clish C."/>
            <person name="Bullock K."/>
            <person name="Deik A."/>
            <person name="Scott J."/>
            <person name="Pierce K.A."/>
            <person name="Xavier R.J."/>
            <person name="Alm E.J."/>
        </authorList>
    </citation>
    <scope>NUCLEOTIDE SEQUENCE [LARGE SCALE GENOMIC DNA]</scope>
    <source>
        <strain evidence="1 5">BIOML-A27</strain>
    </source>
</reference>
<evidence type="ECO:0000313" key="3">
    <source>
        <dbReference type="EMBL" id="RHE19929.1"/>
    </source>
</evidence>
<evidence type="ECO:0000313" key="2">
    <source>
        <dbReference type="EMBL" id="MDC1855928.1"/>
    </source>
</evidence>
<sequence>MQGRNESNIISLDLYTNLLSSGDLYEGYVENCGYAFYENIPVSTSINKTTLIYDSYNVCKLDISPKAYRASSKICNTHLEQYDDSWFTPENVLKATSALSLSIMVDDVTGIGVADDILLPFVWAGGCLCYIAAVIYYKNVGNGNSHYPGPWSETQIPKTHYTMREPIAMPNPDNFSNGGGNYFLPGLAYAIQDYYQVTSVDTVKNTFIEHSVEHNYRYNEQQKFKSEYFYFNPKPQKVVKPSIINKFKIARIIEQLYSKTLVLPKDNTNVVRKEHVEPIFQKKKSE</sequence>
<organism evidence="3 4">
    <name type="scientific">Bacteroides uniformis</name>
    <dbReference type="NCBI Taxonomy" id="820"/>
    <lineage>
        <taxon>Bacteria</taxon>
        <taxon>Pseudomonadati</taxon>
        <taxon>Bacteroidota</taxon>
        <taxon>Bacteroidia</taxon>
        <taxon>Bacteroidales</taxon>
        <taxon>Bacteroidaceae</taxon>
        <taxon>Bacteroides</taxon>
    </lineage>
</organism>
<dbReference type="EMBL" id="QSJZ01000019">
    <property type="protein sequence ID" value="RHE19929.1"/>
    <property type="molecule type" value="Genomic_DNA"/>
</dbReference>
<dbReference type="AlphaFoldDB" id="A0A414IEV5"/>
<dbReference type="EMBL" id="WCUG01000035">
    <property type="protein sequence ID" value="KAB4166805.1"/>
    <property type="molecule type" value="Genomic_DNA"/>
</dbReference>
<evidence type="ECO:0000313" key="1">
    <source>
        <dbReference type="EMBL" id="KAB4166805.1"/>
    </source>
</evidence>
<dbReference type="Proteomes" id="UP000433928">
    <property type="component" value="Unassembled WGS sequence"/>
</dbReference>
<dbReference type="Proteomes" id="UP000283601">
    <property type="component" value="Unassembled WGS sequence"/>
</dbReference>
<dbReference type="EMBL" id="JAQNSB010000022">
    <property type="protein sequence ID" value="MDC1855928.1"/>
    <property type="molecule type" value="Genomic_DNA"/>
</dbReference>
<comment type="caution">
    <text evidence="3">The sequence shown here is derived from an EMBL/GenBank/DDBJ whole genome shotgun (WGS) entry which is preliminary data.</text>
</comment>
<protein>
    <submittedName>
        <fullName evidence="3">Uncharacterized protein</fullName>
    </submittedName>
</protein>
<accession>A0A414IEV5</accession>
<dbReference type="RefSeq" id="WP_100262825.1">
    <property type="nucleotide sequence ID" value="NZ_JAQNSB010000022.1"/>
</dbReference>
<gene>
    <name evidence="3" type="ORF">DW758_17315</name>
    <name evidence="1" type="ORF">GAQ59_20240</name>
    <name evidence="2" type="ORF">POZ22_14205</name>
</gene>
<evidence type="ECO:0000313" key="5">
    <source>
        <dbReference type="Proteomes" id="UP000433928"/>
    </source>
</evidence>